<evidence type="ECO:0000313" key="2">
    <source>
        <dbReference type="EMBL" id="PIP56319.1"/>
    </source>
</evidence>
<evidence type="ECO:0000313" key="3">
    <source>
        <dbReference type="Proteomes" id="UP000228495"/>
    </source>
</evidence>
<dbReference type="PANTHER" id="PTHR20992:SF9">
    <property type="entry name" value="AT15442P-RELATED"/>
    <property type="match status" value="1"/>
</dbReference>
<feature type="transmembrane region" description="Helical" evidence="1">
    <location>
        <begin position="119"/>
        <end position="143"/>
    </location>
</feature>
<protein>
    <submittedName>
        <fullName evidence="2">TIGR00341 family protein</fullName>
    </submittedName>
</protein>
<accession>A0A2H0BFG8</accession>
<feature type="transmembrane region" description="Helical" evidence="1">
    <location>
        <begin position="228"/>
        <end position="247"/>
    </location>
</feature>
<comment type="caution">
    <text evidence="2">The sequence shown here is derived from an EMBL/GenBank/DDBJ whole genome shotgun (WGS) entry which is preliminary data.</text>
</comment>
<dbReference type="Pfam" id="PF04087">
    <property type="entry name" value="DUF389"/>
    <property type="match status" value="1"/>
</dbReference>
<keyword evidence="1" id="KW-0812">Transmembrane</keyword>
<dbReference type="Proteomes" id="UP000228495">
    <property type="component" value="Unassembled WGS sequence"/>
</dbReference>
<reference evidence="2 3" key="1">
    <citation type="submission" date="2017-09" db="EMBL/GenBank/DDBJ databases">
        <title>Depth-based differentiation of microbial function through sediment-hosted aquifers and enrichment of novel symbionts in the deep terrestrial subsurface.</title>
        <authorList>
            <person name="Probst A.J."/>
            <person name="Ladd B."/>
            <person name="Jarett J.K."/>
            <person name="Geller-Mcgrath D.E."/>
            <person name="Sieber C.M."/>
            <person name="Emerson J.B."/>
            <person name="Anantharaman K."/>
            <person name="Thomas B.C."/>
            <person name="Malmstrom R."/>
            <person name="Stieglmeier M."/>
            <person name="Klingl A."/>
            <person name="Woyke T."/>
            <person name="Ryan C.M."/>
            <person name="Banfield J.F."/>
        </authorList>
    </citation>
    <scope>NUCLEOTIDE SEQUENCE [LARGE SCALE GENOMIC DNA]</scope>
    <source>
        <strain evidence="2">CG22_combo_CG10-13_8_21_14_all_39_12</strain>
    </source>
</reference>
<name>A0A2H0BFG8_UNCKA</name>
<organism evidence="2 3">
    <name type="scientific">candidate division WWE3 bacterium CG22_combo_CG10-13_8_21_14_all_39_12</name>
    <dbReference type="NCBI Taxonomy" id="1975094"/>
    <lineage>
        <taxon>Bacteria</taxon>
        <taxon>Katanobacteria</taxon>
    </lineage>
</organism>
<feature type="transmembrane region" description="Helical" evidence="1">
    <location>
        <begin position="185"/>
        <end position="208"/>
    </location>
</feature>
<sequence length="328" mass="35509">MKTPAPLKVNKLDLNQRTQLLERLKEESKASHGYYLFLVLSVLITTFGLLLDSPAVIIGGMIIAPLLYPLIGTGMAIVTNNERLLKSTIWLLVKSSGIVIAISALVTFITPLNEITKEIYIRTTPTLIDLLVALASGAAGAYAVSEKERFASLTGVAVAAALMPPLAITGFAIASGKPALLWGSLLLYAANLIAVIISSSLVFSLLGFTPGRTEEKKEAVRRNVTISLVFFILMLGILSVFFVNAIGQTQRRRVIEQTVSVFLANYKDAQLISLTEKQNAGRDIVTVLVQAPSDFYDTATSLLEADIEEQLGSPIDLQFYAIPVNKIQ</sequence>
<dbReference type="AlphaFoldDB" id="A0A2H0BFG8"/>
<proteinExistence type="predicted"/>
<dbReference type="EMBL" id="PCSU01000063">
    <property type="protein sequence ID" value="PIP56319.1"/>
    <property type="molecule type" value="Genomic_DNA"/>
</dbReference>
<gene>
    <name evidence="2" type="ORF">COX05_03675</name>
</gene>
<keyword evidence="1" id="KW-1133">Transmembrane helix</keyword>
<feature type="transmembrane region" description="Helical" evidence="1">
    <location>
        <begin position="150"/>
        <end position="173"/>
    </location>
</feature>
<dbReference type="PANTHER" id="PTHR20992">
    <property type="entry name" value="AT15442P-RELATED"/>
    <property type="match status" value="1"/>
</dbReference>
<evidence type="ECO:0000256" key="1">
    <source>
        <dbReference type="SAM" id="Phobius"/>
    </source>
</evidence>
<keyword evidence="1" id="KW-0472">Membrane</keyword>
<feature type="transmembrane region" description="Helical" evidence="1">
    <location>
        <begin position="91"/>
        <end position="113"/>
    </location>
</feature>
<feature type="transmembrane region" description="Helical" evidence="1">
    <location>
        <begin position="33"/>
        <end position="51"/>
    </location>
</feature>
<feature type="transmembrane region" description="Helical" evidence="1">
    <location>
        <begin position="57"/>
        <end position="79"/>
    </location>
</feature>
<dbReference type="InterPro" id="IPR005240">
    <property type="entry name" value="DUF389"/>
</dbReference>
<dbReference type="NCBIfam" id="TIGR00341">
    <property type="entry name" value="TIGR00341 family protein"/>
    <property type="match status" value="1"/>
</dbReference>